<dbReference type="SUPFAM" id="SSF56436">
    <property type="entry name" value="C-type lectin-like"/>
    <property type="match status" value="1"/>
</dbReference>
<evidence type="ECO:0000256" key="1">
    <source>
        <dbReference type="SAM" id="SignalP"/>
    </source>
</evidence>
<dbReference type="Pfam" id="PF03781">
    <property type="entry name" value="FGE-sulfatase"/>
    <property type="match status" value="1"/>
</dbReference>
<keyword evidence="1" id="KW-0732">Signal</keyword>
<organism evidence="3 4">
    <name type="scientific">Prevotella pectinovora</name>
    <dbReference type="NCBI Taxonomy" id="1602169"/>
    <lineage>
        <taxon>Bacteria</taxon>
        <taxon>Pseudomonadati</taxon>
        <taxon>Bacteroidota</taxon>
        <taxon>Bacteroidia</taxon>
        <taxon>Bacteroidales</taxon>
        <taxon>Prevotellaceae</taxon>
        <taxon>Prevotella</taxon>
    </lineage>
</organism>
<dbReference type="InterPro" id="IPR016187">
    <property type="entry name" value="CTDL_fold"/>
</dbReference>
<keyword evidence="4" id="KW-1185">Reference proteome</keyword>
<evidence type="ECO:0000313" key="4">
    <source>
        <dbReference type="Proteomes" id="UP000032046"/>
    </source>
</evidence>
<gene>
    <name evidence="3" type="ORF">ST44_11190</name>
</gene>
<dbReference type="InterPro" id="IPR042095">
    <property type="entry name" value="SUMF_sf"/>
</dbReference>
<sequence>MGTHIHVGTANRRNALALLLLALAMLFNTAVPAMAQKNMTGALKKKNLLGKGSFSKAAAAVMVGSALYQSFDKQKSKTTTKAVTPPDSPDPNVKLTSGRQVTDLYYDDGTDNTARQLQQLRRLYPDEDFMEGDQGMMVKVTYLKCDKVLSPNKPHQLRLSFYHDKQRKDKCKFYEIVDEFDKLGNNRVFATASDDGCAVSGDQRITCASHQLWSHAREVNFMRKNRKSLSSFETFVPEYIYSFADPRDPYKNDTIFMFADIYDEVGRELVRGTYYVSWVREANQKDNTCYHPDRDTTEYVKSRTNLGDCIILVKYDRSWRCKICGHKEFEPDLERTETDPNCEKKTGEHQHVWNYLEEQPDFNSLKRETSQNQCYMMETWNIKVTRQCLICGLKQSKDLEDATVVPNASAPMNKECCPGGVYKEEVEEKPAERVGDRMKMDKVISTYFYCPDNDTKQLVGQRTETEWSEPCLHDFRLVSTEDLGANPVSKYYHHAVFVDHYRCIKCGMLKDIRRTKNCSHKNVKTDKFCQIAKPWIESFKGVPLRMRLVVYPQDTTAVYVAETETTQQLWGAVCPDNRHGWKIDSKYPATGVTHEEVDAFISRLNTMAAEQGVPLRFRLPEAEEWASTYIQCGEIMGWVYQYGNAMHHVAELPANCQGLYDMKGNVSEMCSDTISSGDPGYETVMTAVAGKSYADTSNRHPATYQWLDMQEGRQDVGFRIFADPIDGDEAQIKDITDAETESGFKESIKYRFGAGVVKVGDLWFTCNRYQCKDCGYISYGSKWHFPALNGKKPIGCK</sequence>
<dbReference type="RefSeq" id="WP_042520000.1">
    <property type="nucleotide sequence ID" value="NZ_JXQK01000080.1"/>
</dbReference>
<dbReference type="EMBL" id="JXQK01000080">
    <property type="protein sequence ID" value="KIP60553.1"/>
    <property type="molecule type" value="Genomic_DNA"/>
</dbReference>
<evidence type="ECO:0000313" key="3">
    <source>
        <dbReference type="EMBL" id="KIP60553.1"/>
    </source>
</evidence>
<protein>
    <recommendedName>
        <fullName evidence="2">Sulfatase-modifying factor enzyme-like domain-containing protein</fullName>
    </recommendedName>
</protein>
<name>A0A0D0I3I0_9BACT</name>
<dbReference type="InterPro" id="IPR005532">
    <property type="entry name" value="SUMF_dom"/>
</dbReference>
<feature type="chain" id="PRO_5002211931" description="Sulfatase-modifying factor enzyme-like domain-containing protein" evidence="1">
    <location>
        <begin position="36"/>
        <end position="797"/>
    </location>
</feature>
<comment type="caution">
    <text evidence="3">The sequence shown here is derived from an EMBL/GenBank/DDBJ whole genome shotgun (WGS) entry which is preliminary data.</text>
</comment>
<dbReference type="Proteomes" id="UP000032046">
    <property type="component" value="Unassembled WGS sequence"/>
</dbReference>
<dbReference type="Gene3D" id="3.90.1580.10">
    <property type="entry name" value="paralog of FGE (formylglycine-generating enzyme)"/>
    <property type="match status" value="1"/>
</dbReference>
<feature type="domain" description="Sulfatase-modifying factor enzyme-like" evidence="2">
    <location>
        <begin position="582"/>
        <end position="720"/>
    </location>
</feature>
<evidence type="ECO:0000259" key="2">
    <source>
        <dbReference type="Pfam" id="PF03781"/>
    </source>
</evidence>
<proteinExistence type="predicted"/>
<dbReference type="STRING" id="1602171.ST44_11190"/>
<dbReference type="AlphaFoldDB" id="A0A0D0I3I0"/>
<reference evidence="3 4" key="1">
    <citation type="submission" date="2015-01" db="EMBL/GenBank/DDBJ databases">
        <title>Comparative genomics of non-oral Prevotella species.</title>
        <authorList>
            <person name="Accetto T."/>
            <person name="Nograsek B."/>
            <person name="Avgustin G."/>
        </authorList>
    </citation>
    <scope>NUCLEOTIDE SEQUENCE [LARGE SCALE GENOMIC DNA]</scope>
    <source>
        <strain evidence="3 4">P5-119</strain>
    </source>
</reference>
<feature type="signal peptide" evidence="1">
    <location>
        <begin position="1"/>
        <end position="35"/>
    </location>
</feature>
<accession>A0A0D0I3I0</accession>